<dbReference type="RefSeq" id="WP_229901149.1">
    <property type="nucleotide sequence ID" value="NZ_BMSI01000002.1"/>
</dbReference>
<protein>
    <submittedName>
        <fullName evidence="1">Uncharacterized protein</fullName>
    </submittedName>
</protein>
<reference evidence="2" key="1">
    <citation type="submission" date="2023-07" db="EMBL/GenBank/DDBJ databases">
        <title>Whole genome shotgun sequence of Streptomyces cacaoi subsp. asoensis NBRC 13813.</title>
        <authorList>
            <person name="Komaki H."/>
            <person name="Tamura T."/>
        </authorList>
    </citation>
    <scope>NUCLEOTIDE SEQUENCE [LARGE SCALE GENOMIC DNA]</scope>
    <source>
        <strain evidence="2">NBRC 13813</strain>
    </source>
</reference>
<accession>A0ABQ3RYF0</accession>
<name>A0ABQ3RYF0_9ACTN</name>
<dbReference type="Proteomes" id="UP000649259">
    <property type="component" value="Unassembled WGS sequence"/>
</dbReference>
<evidence type="ECO:0000313" key="1">
    <source>
        <dbReference type="EMBL" id="GHI60898.1"/>
    </source>
</evidence>
<dbReference type="EMBL" id="BNEB01000002">
    <property type="protein sequence ID" value="GHI60898.1"/>
    <property type="molecule type" value="Genomic_DNA"/>
</dbReference>
<comment type="caution">
    <text evidence="1">The sequence shown here is derived from an EMBL/GenBank/DDBJ whole genome shotgun (WGS) entry which is preliminary data.</text>
</comment>
<dbReference type="GeneID" id="91475478"/>
<evidence type="ECO:0000313" key="2">
    <source>
        <dbReference type="Proteomes" id="UP000649259"/>
    </source>
</evidence>
<sequence>MRRPGQVRRVGEHLFHQQLDEFVLAGDVPVQLARLEKAGKRKELVAITAMGSDRTAWTVQQWAHYAKTVGR</sequence>
<proteinExistence type="predicted"/>
<organism evidence="1 2">
    <name type="scientific">Streptomyces asoensis</name>
    <dbReference type="NCBI Taxonomy" id="249586"/>
    <lineage>
        <taxon>Bacteria</taxon>
        <taxon>Bacillati</taxon>
        <taxon>Actinomycetota</taxon>
        <taxon>Actinomycetes</taxon>
        <taxon>Kitasatosporales</taxon>
        <taxon>Streptomycetaceae</taxon>
        <taxon>Streptomyces</taxon>
    </lineage>
</organism>
<keyword evidence="2" id="KW-1185">Reference proteome</keyword>
<gene>
    <name evidence="1" type="ORF">Saso_25480</name>
</gene>